<dbReference type="RefSeq" id="WP_311704441.1">
    <property type="nucleotide sequence ID" value="NZ_JAVREL010000005.1"/>
</dbReference>
<organism evidence="2 3">
    <name type="scientific">Streptomyces litchfieldiae</name>
    <dbReference type="NCBI Taxonomy" id="3075543"/>
    <lineage>
        <taxon>Bacteria</taxon>
        <taxon>Bacillati</taxon>
        <taxon>Actinomycetota</taxon>
        <taxon>Actinomycetes</taxon>
        <taxon>Kitasatosporales</taxon>
        <taxon>Streptomycetaceae</taxon>
        <taxon>Streptomyces</taxon>
    </lineage>
</organism>
<dbReference type="Gene3D" id="3.40.190.10">
    <property type="entry name" value="Periplasmic binding protein-like II"/>
    <property type="match status" value="1"/>
</dbReference>
<evidence type="ECO:0000313" key="2">
    <source>
        <dbReference type="EMBL" id="MDT0343312.1"/>
    </source>
</evidence>
<dbReference type="InterPro" id="IPR050490">
    <property type="entry name" value="Bact_solute-bd_prot1"/>
</dbReference>
<protein>
    <submittedName>
        <fullName evidence="2">Extracellular solute-binding protein</fullName>
    </submittedName>
</protein>
<dbReference type="Proteomes" id="UP001183246">
    <property type="component" value="Unassembled WGS sequence"/>
</dbReference>
<dbReference type="PROSITE" id="PS51257">
    <property type="entry name" value="PROKAR_LIPOPROTEIN"/>
    <property type="match status" value="1"/>
</dbReference>
<name>A0ABU2MNV8_9ACTN</name>
<evidence type="ECO:0000256" key="1">
    <source>
        <dbReference type="SAM" id="SignalP"/>
    </source>
</evidence>
<comment type="caution">
    <text evidence="2">The sequence shown here is derived from an EMBL/GenBank/DDBJ whole genome shotgun (WGS) entry which is preliminary data.</text>
</comment>
<dbReference type="InterPro" id="IPR006059">
    <property type="entry name" value="SBP"/>
</dbReference>
<feature type="chain" id="PRO_5045371379" evidence="1">
    <location>
        <begin position="21"/>
        <end position="429"/>
    </location>
</feature>
<sequence length="429" mass="45763">MRRRRFMGLTAGLTSAIGLSATTTACGGSGGGDGHLRMLAAELTDDGSSQRYWEELVADFNAEHPDIQVTVTLVPFAEATEEAARLVAEGDAPDLAQLASFAEFATQGQLYSANDVLNVPVQSDFIPAVAAAGEVRRIQYAMPVFAIIQRLFYNKALFDQAGLDPDSPPQSWNELLDAASALRTADVPIPFGLPFGHSDSHVEAVLWMLAGGGHLTDAAGSYTIESPANVETFTWLRDELTGQGLTGEAKPEETGRHDLYEQFVSGRVGMLTADPMLLPLCEAAGLDAGTGTVPGRRGASLSTVGEASWLLAFNQHGKREQIGTFLNWAFSGGYENVSGFADENQLLPISTPTSQAMAVSDSPNHQRLRPFIDELPSATFFPSGKVSWNTVALDISREIGNTVREGSDVADILGRLQSAAEEADRDAEA</sequence>
<keyword evidence="1" id="KW-0732">Signal</keyword>
<dbReference type="PANTHER" id="PTHR43649:SF30">
    <property type="entry name" value="ABC TRANSPORTER SUBSTRATE-BINDING PROTEIN"/>
    <property type="match status" value="1"/>
</dbReference>
<dbReference type="EMBL" id="JAVREL010000005">
    <property type="protein sequence ID" value="MDT0343312.1"/>
    <property type="molecule type" value="Genomic_DNA"/>
</dbReference>
<dbReference type="SUPFAM" id="SSF53850">
    <property type="entry name" value="Periplasmic binding protein-like II"/>
    <property type="match status" value="1"/>
</dbReference>
<proteinExistence type="predicted"/>
<feature type="signal peptide" evidence="1">
    <location>
        <begin position="1"/>
        <end position="20"/>
    </location>
</feature>
<reference evidence="3" key="1">
    <citation type="submission" date="2023-07" db="EMBL/GenBank/DDBJ databases">
        <title>30 novel species of actinomycetes from the DSMZ collection.</title>
        <authorList>
            <person name="Nouioui I."/>
        </authorList>
    </citation>
    <scope>NUCLEOTIDE SEQUENCE [LARGE SCALE GENOMIC DNA]</scope>
    <source>
        <strain evidence="3">DSM 44938</strain>
    </source>
</reference>
<dbReference type="PANTHER" id="PTHR43649">
    <property type="entry name" value="ARABINOSE-BINDING PROTEIN-RELATED"/>
    <property type="match status" value="1"/>
</dbReference>
<dbReference type="Pfam" id="PF01547">
    <property type="entry name" value="SBP_bac_1"/>
    <property type="match status" value="1"/>
</dbReference>
<accession>A0ABU2MNV8</accession>
<gene>
    <name evidence="2" type="ORF">RM590_11890</name>
</gene>
<evidence type="ECO:0000313" key="3">
    <source>
        <dbReference type="Proteomes" id="UP001183246"/>
    </source>
</evidence>
<keyword evidence="3" id="KW-1185">Reference proteome</keyword>